<gene>
    <name evidence="1" type="ORF">B1J93_16225</name>
</gene>
<accession>A0A1T1DJA4</accession>
<organism evidence="1 2">
    <name type="scientific">Leptospira kirschneri serovar Pomona</name>
    <dbReference type="NCBI Taxonomy" id="561005"/>
    <lineage>
        <taxon>Bacteria</taxon>
        <taxon>Pseudomonadati</taxon>
        <taxon>Spirochaetota</taxon>
        <taxon>Spirochaetia</taxon>
        <taxon>Leptospirales</taxon>
        <taxon>Leptospiraceae</taxon>
        <taxon>Leptospira</taxon>
    </lineage>
</organism>
<comment type="caution">
    <text evidence="1">The sequence shown here is derived from an EMBL/GenBank/DDBJ whole genome shotgun (WGS) entry which is preliminary data.</text>
</comment>
<reference evidence="1 2" key="1">
    <citation type="submission" date="2017-02" db="EMBL/GenBank/DDBJ databases">
        <title>Comparative genomic analysis of Brazilian Leptospira kirschneri strains of different serogroups.</title>
        <authorList>
            <person name="Moreno L.Z."/>
            <person name="Miraglia F."/>
            <person name="Kremer F.S."/>
            <person name="Eslabao M.R."/>
            <person name="Lilenbaum W."/>
            <person name="Dellagostin O.A."/>
            <person name="Moreno A.M."/>
        </authorList>
    </citation>
    <scope>NUCLEOTIDE SEQUENCE [LARGE SCALE GENOMIC DNA]</scope>
    <source>
        <strain evidence="1 2">M110/06</strain>
    </source>
</reference>
<proteinExistence type="predicted"/>
<dbReference type="Proteomes" id="UP000191008">
    <property type="component" value="Unassembled WGS sequence"/>
</dbReference>
<name>A0A1T1DJA4_9LEPT</name>
<protein>
    <submittedName>
        <fullName evidence="1">Uncharacterized protein</fullName>
    </submittedName>
</protein>
<dbReference type="EMBL" id="MVIT01000075">
    <property type="protein sequence ID" value="OOV40633.1"/>
    <property type="molecule type" value="Genomic_DNA"/>
</dbReference>
<dbReference type="AlphaFoldDB" id="A0A1T1DJA4"/>
<sequence length="59" mass="7043">MLQLSIQSNTNRSRINFSKTLFSIRSRCITHNYIIKHLIFCMKSVFCNKINGIQFYKNQ</sequence>
<evidence type="ECO:0000313" key="1">
    <source>
        <dbReference type="EMBL" id="OOV40633.1"/>
    </source>
</evidence>
<evidence type="ECO:0000313" key="2">
    <source>
        <dbReference type="Proteomes" id="UP000191008"/>
    </source>
</evidence>